<dbReference type="EMBL" id="CAJNOC010001135">
    <property type="protein sequence ID" value="CAF0838277.1"/>
    <property type="molecule type" value="Genomic_DNA"/>
</dbReference>
<evidence type="ECO:0000313" key="2">
    <source>
        <dbReference type="Proteomes" id="UP000663879"/>
    </source>
</evidence>
<name>A0A813VLA0_9BILA</name>
<gene>
    <name evidence="1" type="ORF">OXX778_LOCUS8316</name>
</gene>
<proteinExistence type="predicted"/>
<dbReference type="Proteomes" id="UP000663879">
    <property type="component" value="Unassembled WGS sequence"/>
</dbReference>
<reference evidence="1" key="1">
    <citation type="submission" date="2021-02" db="EMBL/GenBank/DDBJ databases">
        <authorList>
            <person name="Nowell W R."/>
        </authorList>
    </citation>
    <scope>NUCLEOTIDE SEQUENCE</scope>
    <source>
        <strain evidence="1">Ploen Becks lab</strain>
    </source>
</reference>
<sequence length="471" mass="55789">MFQSMLFNNESDLYFAQSYNDIDLEYEKSQLFLRKQEKEELSLEDYEILKNNLLFSNWSLNILKYFIDDNRILLKKYKYKDIIAKDKDSDENIYVLKSGLANCYIKINRSQIKNHQKILESNSTSPYFVESSIDRQKNKYLRETLVSSLSNQSELKSKYLDCFTRERTFHSLSLKNNDIPKSTKPKKKVQLNHFETKNTQLNKSILKNKPPSNINIADLKQMNTTFMVKPMSAIPDNKKINSLNDSFLFRSSSTNITRMNRTIKFFLNKKIESHNLNHPIEIVSSHNLSQLDLKLPLVEKKSENFCEEFNACNKIKTKNPEIWSEIYHFNQTDSCFINLLVLLPGQIFGLSDYLFDERRERDKFNLANSGFYEGSNDYDETSETNKYHLIVDSKYAECYVIDKELYLKYMLSFTTDKTIINKYLDQMRDICIKLPSVKTVNENFFQDLTWKLYKKRAYDQLVNLNMRKSCK</sequence>
<evidence type="ECO:0008006" key="3">
    <source>
        <dbReference type="Google" id="ProtNLM"/>
    </source>
</evidence>
<comment type="caution">
    <text evidence="1">The sequence shown here is derived from an EMBL/GenBank/DDBJ whole genome shotgun (WGS) entry which is preliminary data.</text>
</comment>
<accession>A0A813VLA0</accession>
<dbReference type="Gene3D" id="2.60.120.10">
    <property type="entry name" value="Jelly Rolls"/>
    <property type="match status" value="1"/>
</dbReference>
<dbReference type="InterPro" id="IPR018490">
    <property type="entry name" value="cNMP-bd_dom_sf"/>
</dbReference>
<dbReference type="SUPFAM" id="SSF51206">
    <property type="entry name" value="cAMP-binding domain-like"/>
    <property type="match status" value="1"/>
</dbReference>
<protein>
    <recommendedName>
        <fullName evidence="3">Cyclic nucleotide-binding domain-containing protein</fullName>
    </recommendedName>
</protein>
<evidence type="ECO:0000313" key="1">
    <source>
        <dbReference type="EMBL" id="CAF0838277.1"/>
    </source>
</evidence>
<dbReference type="OrthoDB" id="10519438at2759"/>
<dbReference type="InterPro" id="IPR014710">
    <property type="entry name" value="RmlC-like_jellyroll"/>
</dbReference>
<dbReference type="AlphaFoldDB" id="A0A813VLA0"/>
<organism evidence="1 2">
    <name type="scientific">Brachionus calyciflorus</name>
    <dbReference type="NCBI Taxonomy" id="104777"/>
    <lineage>
        <taxon>Eukaryota</taxon>
        <taxon>Metazoa</taxon>
        <taxon>Spiralia</taxon>
        <taxon>Gnathifera</taxon>
        <taxon>Rotifera</taxon>
        <taxon>Eurotatoria</taxon>
        <taxon>Monogononta</taxon>
        <taxon>Pseudotrocha</taxon>
        <taxon>Ploima</taxon>
        <taxon>Brachionidae</taxon>
        <taxon>Brachionus</taxon>
    </lineage>
</organism>
<keyword evidence="2" id="KW-1185">Reference proteome</keyword>